<dbReference type="Proteomes" id="UP001501410">
    <property type="component" value="Unassembled WGS sequence"/>
</dbReference>
<accession>A0ABP8MWJ9</accession>
<dbReference type="Pfam" id="PF13508">
    <property type="entry name" value="Acetyltransf_7"/>
    <property type="match status" value="1"/>
</dbReference>
<organism evidence="2 3">
    <name type="scientific">Rurimicrobium arvi</name>
    <dbReference type="NCBI Taxonomy" id="2049916"/>
    <lineage>
        <taxon>Bacteria</taxon>
        <taxon>Pseudomonadati</taxon>
        <taxon>Bacteroidota</taxon>
        <taxon>Chitinophagia</taxon>
        <taxon>Chitinophagales</taxon>
        <taxon>Chitinophagaceae</taxon>
        <taxon>Rurimicrobium</taxon>
    </lineage>
</organism>
<proteinExistence type="predicted"/>
<dbReference type="PROSITE" id="PS51186">
    <property type="entry name" value="GNAT"/>
    <property type="match status" value="1"/>
</dbReference>
<dbReference type="EMBL" id="BAABEZ010000022">
    <property type="protein sequence ID" value="GAA4455394.1"/>
    <property type="molecule type" value="Genomic_DNA"/>
</dbReference>
<keyword evidence="3" id="KW-1185">Reference proteome</keyword>
<dbReference type="InterPro" id="IPR000182">
    <property type="entry name" value="GNAT_dom"/>
</dbReference>
<evidence type="ECO:0000313" key="3">
    <source>
        <dbReference type="Proteomes" id="UP001501410"/>
    </source>
</evidence>
<comment type="caution">
    <text evidence="2">The sequence shown here is derived from an EMBL/GenBank/DDBJ whole genome shotgun (WGS) entry which is preliminary data.</text>
</comment>
<feature type="domain" description="N-acetyltransferase" evidence="1">
    <location>
        <begin position="6"/>
        <end position="135"/>
    </location>
</feature>
<dbReference type="InterPro" id="IPR016181">
    <property type="entry name" value="Acyl_CoA_acyltransferase"/>
</dbReference>
<evidence type="ECO:0000259" key="1">
    <source>
        <dbReference type="PROSITE" id="PS51186"/>
    </source>
</evidence>
<gene>
    <name evidence="2" type="ORF">GCM10023092_18970</name>
</gene>
<dbReference type="Gene3D" id="3.40.630.30">
    <property type="match status" value="1"/>
</dbReference>
<dbReference type="PANTHER" id="PTHR43233:SF1">
    <property type="entry name" value="FAMILY N-ACETYLTRANSFERASE, PUTATIVE (AFU_ORTHOLOGUE AFUA_6G03350)-RELATED"/>
    <property type="match status" value="1"/>
</dbReference>
<dbReference type="CDD" id="cd04301">
    <property type="entry name" value="NAT_SF"/>
    <property type="match status" value="1"/>
</dbReference>
<dbReference type="InterPro" id="IPR053144">
    <property type="entry name" value="Acetyltransferase_Butenolide"/>
</dbReference>
<dbReference type="PANTHER" id="PTHR43233">
    <property type="entry name" value="FAMILY N-ACETYLTRANSFERASE, PUTATIVE (AFU_ORTHOLOGUE AFUA_6G03350)-RELATED"/>
    <property type="match status" value="1"/>
</dbReference>
<sequence length="135" mass="15569">MDNLIIDTDPAKLDIAYMTAFLSQTYWAQGRSQAQMQQCVDHSLNFGVYLQGSQIGYARVVSDTVQFAYLMDVFIDPLHRGKGYSLQLVDYILQFPELRNVRVWRLASNDARGLYGRFGFTPLAHPEKMMERIRP</sequence>
<protein>
    <submittedName>
        <fullName evidence="2">GNAT family N-acetyltransferase</fullName>
    </submittedName>
</protein>
<reference evidence="3" key="1">
    <citation type="journal article" date="2019" name="Int. J. Syst. Evol. Microbiol.">
        <title>The Global Catalogue of Microorganisms (GCM) 10K type strain sequencing project: providing services to taxonomists for standard genome sequencing and annotation.</title>
        <authorList>
            <consortium name="The Broad Institute Genomics Platform"/>
            <consortium name="The Broad Institute Genome Sequencing Center for Infectious Disease"/>
            <person name="Wu L."/>
            <person name="Ma J."/>
        </authorList>
    </citation>
    <scope>NUCLEOTIDE SEQUENCE [LARGE SCALE GENOMIC DNA]</scope>
    <source>
        <strain evidence="3">JCM 31921</strain>
    </source>
</reference>
<dbReference type="SUPFAM" id="SSF55729">
    <property type="entry name" value="Acyl-CoA N-acyltransferases (Nat)"/>
    <property type="match status" value="1"/>
</dbReference>
<evidence type="ECO:0000313" key="2">
    <source>
        <dbReference type="EMBL" id="GAA4455394.1"/>
    </source>
</evidence>
<dbReference type="RefSeq" id="WP_344825957.1">
    <property type="nucleotide sequence ID" value="NZ_BAABEZ010000022.1"/>
</dbReference>
<name>A0ABP8MWJ9_9BACT</name>